<feature type="transmembrane region" description="Helical" evidence="2">
    <location>
        <begin position="364"/>
        <end position="384"/>
    </location>
</feature>
<keyword evidence="5" id="KW-1185">Reference proteome</keyword>
<evidence type="ECO:0000256" key="1">
    <source>
        <dbReference type="SAM" id="MobiDB-lite"/>
    </source>
</evidence>
<dbReference type="Pfam" id="PF06974">
    <property type="entry name" value="WS_DGAT_C"/>
    <property type="match status" value="1"/>
</dbReference>
<evidence type="ECO:0000313" key="4">
    <source>
        <dbReference type="EnsemblMetazoa" id="AALFPA23_008420.P11370"/>
    </source>
</evidence>
<name>A0ABM1YEG9_AEDAL</name>
<protein>
    <recommendedName>
        <fullName evidence="3">O-acyltransferase WSD1 C-terminal domain-containing protein</fullName>
    </recommendedName>
</protein>
<keyword evidence="2" id="KW-0472">Membrane</keyword>
<dbReference type="RefSeq" id="XP_062707377.1">
    <property type="nucleotide sequence ID" value="XM_062851393.1"/>
</dbReference>
<dbReference type="PANTHER" id="PTHR31650:SF23">
    <property type="entry name" value="GH11223P"/>
    <property type="match status" value="1"/>
</dbReference>
<feature type="domain" description="O-acyltransferase WSD1 C-terminal" evidence="3">
    <location>
        <begin position="546"/>
        <end position="690"/>
    </location>
</feature>
<evidence type="ECO:0000259" key="3">
    <source>
        <dbReference type="Pfam" id="PF06974"/>
    </source>
</evidence>
<dbReference type="EnsemblMetazoa" id="AALFPA23_008420.R11370">
    <property type="protein sequence ID" value="AALFPA23_008420.P11370"/>
    <property type="gene ID" value="AALFPA23_008420"/>
</dbReference>
<sequence>MVVGGGLYESVKSAVKTLLFFVLFCTLLPAFVISYATVSTTRKLWIAFLANRYPYLKFARTNNIRSLVDTSRNPGVFHVLLQIEGICDVHAIRAKFNDHVLNRRDHYGRPCFSRLKFPLISCWGQYAFVKKTKDFNIDNHIIHAPPLHRGRPLTETNLQDYVSDIISKYMPPEIPPWQIFCIPMAYGGTASGSAECDASAPYYYMLYRIHHLLLEEQQNLRISDLLLVDRKIENEKRISDCDSIFANLLERPVYLPRIWNDIGATISNKWNEFIYQHDPLESPDIEKKHIAGIQQLISVVLIGVVTVVSDFSKGFSKVSGNPLMKIDYLKSLIDREIQRRNLNLRTIWNAIMMSIDPINVVKELIFMFWKVGATITLMLPWYVFQEMEAIRIYILMKKIKRNTVIGFALEYLPICFGAFLEYWKGVQLFYSAPKLVFEELFENKPNTEHYLQNVSLCGRKVVSWSEKVRSTELQANRSEKTGSMRSAPRSKPPNDIEVLLAVMSKSLKSLCLEGDGKIPSSIQISGRCMLEDYLFGLTNYQTGNSGFVSLNLPIAVTNNQHLLQSIRSSIAQIRRQQVMLNFLTIAQLKHDFLTDGLPLVVMKLLMNYLSRRFAVTVTEVIENRNIGQYRNLLGHAIKDIIYFRPPQSNTSVSITVQKFNDEIRFACMTDSQINPKHLALTAGFRKHLQDFQQL</sequence>
<reference evidence="4" key="2">
    <citation type="submission" date="2025-05" db="UniProtKB">
        <authorList>
            <consortium name="EnsemblMetazoa"/>
        </authorList>
    </citation>
    <scope>IDENTIFICATION</scope>
    <source>
        <strain evidence="4">Foshan</strain>
    </source>
</reference>
<dbReference type="InterPro" id="IPR009721">
    <property type="entry name" value="O-acyltransferase_WSD1_C"/>
</dbReference>
<reference evidence="5" key="1">
    <citation type="journal article" date="2015" name="Proc. Natl. Acad. Sci. U.S.A.">
        <title>Genome sequence of the Asian Tiger mosquito, Aedes albopictus, reveals insights into its biology, genetics, and evolution.</title>
        <authorList>
            <person name="Chen X.G."/>
            <person name="Jiang X."/>
            <person name="Gu J."/>
            <person name="Xu M."/>
            <person name="Wu Y."/>
            <person name="Deng Y."/>
            <person name="Zhang C."/>
            <person name="Bonizzoni M."/>
            <person name="Dermauw W."/>
            <person name="Vontas J."/>
            <person name="Armbruster P."/>
            <person name="Huang X."/>
            <person name="Yang Y."/>
            <person name="Zhang H."/>
            <person name="He W."/>
            <person name="Peng H."/>
            <person name="Liu Y."/>
            <person name="Wu K."/>
            <person name="Chen J."/>
            <person name="Lirakis M."/>
            <person name="Topalis P."/>
            <person name="Van Leeuwen T."/>
            <person name="Hall A.B."/>
            <person name="Jiang X."/>
            <person name="Thorpe C."/>
            <person name="Mueller R.L."/>
            <person name="Sun C."/>
            <person name="Waterhouse R.M."/>
            <person name="Yan G."/>
            <person name="Tu Z.J."/>
            <person name="Fang X."/>
            <person name="James A.A."/>
        </authorList>
    </citation>
    <scope>NUCLEOTIDE SEQUENCE [LARGE SCALE GENOMIC DNA]</scope>
    <source>
        <strain evidence="5">Foshan</strain>
    </source>
</reference>
<evidence type="ECO:0000256" key="2">
    <source>
        <dbReference type="SAM" id="Phobius"/>
    </source>
</evidence>
<dbReference type="InterPro" id="IPR045034">
    <property type="entry name" value="O-acyltransferase_WSD1-like"/>
</dbReference>
<dbReference type="Proteomes" id="UP000069940">
    <property type="component" value="Unassembled WGS sequence"/>
</dbReference>
<dbReference type="PANTHER" id="PTHR31650">
    <property type="entry name" value="O-ACYLTRANSFERASE (WSD1-LIKE) FAMILY PROTEIN"/>
    <property type="match status" value="1"/>
</dbReference>
<keyword evidence="2" id="KW-1133">Transmembrane helix</keyword>
<feature type="region of interest" description="Disordered" evidence="1">
    <location>
        <begin position="473"/>
        <end position="492"/>
    </location>
</feature>
<feature type="transmembrane region" description="Helical" evidence="2">
    <location>
        <begin position="404"/>
        <end position="423"/>
    </location>
</feature>
<evidence type="ECO:0000313" key="5">
    <source>
        <dbReference type="Proteomes" id="UP000069940"/>
    </source>
</evidence>
<keyword evidence="2" id="KW-0812">Transmembrane</keyword>
<organism evidence="4 5">
    <name type="scientific">Aedes albopictus</name>
    <name type="common">Asian tiger mosquito</name>
    <name type="synonym">Stegomyia albopicta</name>
    <dbReference type="NCBI Taxonomy" id="7160"/>
    <lineage>
        <taxon>Eukaryota</taxon>
        <taxon>Metazoa</taxon>
        <taxon>Ecdysozoa</taxon>
        <taxon>Arthropoda</taxon>
        <taxon>Hexapoda</taxon>
        <taxon>Insecta</taxon>
        <taxon>Pterygota</taxon>
        <taxon>Neoptera</taxon>
        <taxon>Endopterygota</taxon>
        <taxon>Diptera</taxon>
        <taxon>Nematocera</taxon>
        <taxon>Culicoidea</taxon>
        <taxon>Culicidae</taxon>
        <taxon>Culicinae</taxon>
        <taxon>Aedini</taxon>
        <taxon>Aedes</taxon>
        <taxon>Stegomyia</taxon>
    </lineage>
</organism>
<accession>A0ABM1YEG9</accession>
<feature type="transmembrane region" description="Helical" evidence="2">
    <location>
        <begin position="18"/>
        <end position="38"/>
    </location>
</feature>
<dbReference type="GeneID" id="109420076"/>
<proteinExistence type="predicted"/>